<evidence type="ECO:0000313" key="4">
    <source>
        <dbReference type="Proteomes" id="UP000800097"/>
    </source>
</evidence>
<feature type="compositionally biased region" description="Gly residues" evidence="1">
    <location>
        <begin position="471"/>
        <end position="482"/>
    </location>
</feature>
<sequence>MTSAYSAVSTQPSAKPAACHTITALKRWRCNPEDKDLPPVSEVKAIHVYDFDNTLFASPLPNKAIWAGPTLGQLAAPDAFLDGGWWHDKTILAATGEGVEKEEARAWNGWWNEHVVSLVELTMQQKDALCVLLTGRSEAGFSDLIKRIVRSRNLEFHMICLKPTTGPSGQKFKSTMEFKQAILKEMVYTYKDAEEIRIYEDRPKHTKGFRDFFFDFNRDLMANRLPTSRQPIKAEVVQVTENSTQLDPVTEVAEVQRMCNAHNLAIKAGTAAPGAVPYEIKKTVFYTGYMIPPAMSEKLMTLVKAQAGNAKDDIKQLANTILITPKPCPKSILDKVGGIGAKVMWKVTGVSCFENKIWAARVEPVPKSTKIYSENPTPTVVLAIRRGGRPADAARISNWQPVPDDQAYMFETTVEEKAMLRIEEEREEGWDRVPRKGWAHHKRDRSDERDANPGHAKEGRSNFSRPANGFHGRGGGSRGRGGNRNISAPRGRGAGGYGGRGGGGPKGGRGRGERGLGQYRSLDDVGSRPDHADDAHSYY</sequence>
<feature type="compositionally biased region" description="Basic and acidic residues" evidence="1">
    <location>
        <begin position="521"/>
        <end position="539"/>
    </location>
</feature>
<dbReference type="GO" id="GO:0031428">
    <property type="term" value="C:box C/D methylation guide snoRNP complex"/>
    <property type="evidence" value="ECO:0007669"/>
    <property type="project" value="TreeGrafter"/>
</dbReference>
<evidence type="ECO:0000256" key="1">
    <source>
        <dbReference type="SAM" id="MobiDB-lite"/>
    </source>
</evidence>
<dbReference type="EMBL" id="ML986521">
    <property type="protein sequence ID" value="KAF2272453.1"/>
    <property type="molecule type" value="Genomic_DNA"/>
</dbReference>
<dbReference type="GeneID" id="54554410"/>
<accession>A0A6A6J8H1</accession>
<dbReference type="GO" id="GO:0000494">
    <property type="term" value="P:box C/D sno(s)RNA 3'-end processing"/>
    <property type="evidence" value="ECO:0007669"/>
    <property type="project" value="TreeGrafter"/>
</dbReference>
<feature type="compositionally biased region" description="Basic and acidic residues" evidence="1">
    <location>
        <begin position="444"/>
        <end position="460"/>
    </location>
</feature>
<feature type="compositionally biased region" description="Gly residues" evidence="1">
    <location>
        <begin position="492"/>
        <end position="507"/>
    </location>
</feature>
<name>A0A6A6J8H1_WESOR</name>
<dbReference type="PANTHER" id="PTHR10335">
    <property type="entry name" value="RRNA 2-O-METHYLTRANSFERASE FIBRILLARIN"/>
    <property type="match status" value="1"/>
</dbReference>
<keyword evidence="4" id="KW-1185">Reference proteome</keyword>
<dbReference type="GO" id="GO:1990259">
    <property type="term" value="F:histone H2AQ104 methyltransferase activity"/>
    <property type="evidence" value="ECO:0007669"/>
    <property type="project" value="TreeGrafter"/>
</dbReference>
<gene>
    <name evidence="3" type="ORF">EI97DRAFT_461969</name>
</gene>
<feature type="region of interest" description="Disordered" evidence="1">
    <location>
        <begin position="438"/>
        <end position="539"/>
    </location>
</feature>
<dbReference type="InterPro" id="IPR018812">
    <property type="entry name" value="SAK_HAD"/>
</dbReference>
<dbReference type="PANTHER" id="PTHR10335:SF23">
    <property type="entry name" value="OB FOLD-CONTAINING PROTEIN, NUCLEIC ACID BINDING"/>
    <property type="match status" value="1"/>
</dbReference>
<evidence type="ECO:0000313" key="3">
    <source>
        <dbReference type="EMBL" id="KAF2272453.1"/>
    </source>
</evidence>
<organism evidence="3 4">
    <name type="scientific">Westerdykella ornata</name>
    <dbReference type="NCBI Taxonomy" id="318751"/>
    <lineage>
        <taxon>Eukaryota</taxon>
        <taxon>Fungi</taxon>
        <taxon>Dikarya</taxon>
        <taxon>Ascomycota</taxon>
        <taxon>Pezizomycotina</taxon>
        <taxon>Dothideomycetes</taxon>
        <taxon>Pleosporomycetidae</taxon>
        <taxon>Pleosporales</taxon>
        <taxon>Sporormiaceae</taxon>
        <taxon>Westerdykella</taxon>
    </lineage>
</organism>
<dbReference type="GO" id="GO:0032040">
    <property type="term" value="C:small-subunit processome"/>
    <property type="evidence" value="ECO:0007669"/>
    <property type="project" value="TreeGrafter"/>
</dbReference>
<proteinExistence type="predicted"/>
<dbReference type="GO" id="GO:0008649">
    <property type="term" value="F:rRNA methyltransferase activity"/>
    <property type="evidence" value="ECO:0007669"/>
    <property type="project" value="TreeGrafter"/>
</dbReference>
<evidence type="ECO:0000259" key="2">
    <source>
        <dbReference type="Pfam" id="PF10307"/>
    </source>
</evidence>
<dbReference type="RefSeq" id="XP_033649992.1">
    <property type="nucleotide sequence ID" value="XM_033801235.1"/>
</dbReference>
<dbReference type="OrthoDB" id="5596992at2759"/>
<dbReference type="Pfam" id="PF10307">
    <property type="entry name" value="HAD_SAK_1"/>
    <property type="match status" value="1"/>
</dbReference>
<dbReference type="GO" id="GO:0003723">
    <property type="term" value="F:RNA binding"/>
    <property type="evidence" value="ECO:0007669"/>
    <property type="project" value="TreeGrafter"/>
</dbReference>
<dbReference type="AlphaFoldDB" id="A0A6A6J8H1"/>
<dbReference type="Proteomes" id="UP000800097">
    <property type="component" value="Unassembled WGS sequence"/>
</dbReference>
<reference evidence="3" key="1">
    <citation type="journal article" date="2020" name="Stud. Mycol.">
        <title>101 Dothideomycetes genomes: a test case for predicting lifestyles and emergence of pathogens.</title>
        <authorList>
            <person name="Haridas S."/>
            <person name="Albert R."/>
            <person name="Binder M."/>
            <person name="Bloem J."/>
            <person name="Labutti K."/>
            <person name="Salamov A."/>
            <person name="Andreopoulos B."/>
            <person name="Baker S."/>
            <person name="Barry K."/>
            <person name="Bills G."/>
            <person name="Bluhm B."/>
            <person name="Cannon C."/>
            <person name="Castanera R."/>
            <person name="Culley D."/>
            <person name="Daum C."/>
            <person name="Ezra D."/>
            <person name="Gonzalez J."/>
            <person name="Henrissat B."/>
            <person name="Kuo A."/>
            <person name="Liang C."/>
            <person name="Lipzen A."/>
            <person name="Lutzoni F."/>
            <person name="Magnuson J."/>
            <person name="Mondo S."/>
            <person name="Nolan M."/>
            <person name="Ohm R."/>
            <person name="Pangilinan J."/>
            <person name="Park H.-J."/>
            <person name="Ramirez L."/>
            <person name="Alfaro M."/>
            <person name="Sun H."/>
            <person name="Tritt A."/>
            <person name="Yoshinaga Y."/>
            <person name="Zwiers L.-H."/>
            <person name="Turgeon B."/>
            <person name="Goodwin S."/>
            <person name="Spatafora J."/>
            <person name="Crous P."/>
            <person name="Grigoriev I."/>
        </authorList>
    </citation>
    <scope>NUCLEOTIDE SEQUENCE</scope>
    <source>
        <strain evidence="3">CBS 379.55</strain>
    </source>
</reference>
<protein>
    <recommendedName>
        <fullName evidence="2">Swiss Army Knife RNA repair protein HAD domain-containing protein</fullName>
    </recommendedName>
</protein>
<feature type="domain" description="Swiss Army Knife RNA repair protein HAD" evidence="2">
    <location>
        <begin position="58"/>
        <end position="263"/>
    </location>
</feature>